<dbReference type="PANTHER" id="PTHR48069">
    <property type="entry name" value="DIHYDROFOLATE REDUCTASE"/>
    <property type="match status" value="1"/>
</dbReference>
<dbReference type="CDD" id="cd00209">
    <property type="entry name" value="DHFR"/>
    <property type="match status" value="1"/>
</dbReference>
<comment type="catalytic activity">
    <reaction evidence="8">
        <text>(6S)-5,6,7,8-tetrahydrofolate + NADP(+) = 7,8-dihydrofolate + NADPH + H(+)</text>
        <dbReference type="Rhea" id="RHEA:15009"/>
        <dbReference type="ChEBI" id="CHEBI:15378"/>
        <dbReference type="ChEBI" id="CHEBI:57451"/>
        <dbReference type="ChEBI" id="CHEBI:57453"/>
        <dbReference type="ChEBI" id="CHEBI:57783"/>
        <dbReference type="ChEBI" id="CHEBI:58349"/>
        <dbReference type="EC" id="1.5.1.3"/>
    </reaction>
</comment>
<dbReference type="EMBL" id="JBHUHX010000021">
    <property type="protein sequence ID" value="MFD2112185.1"/>
    <property type="molecule type" value="Genomic_DNA"/>
</dbReference>
<evidence type="ECO:0000256" key="6">
    <source>
        <dbReference type="ARBA" id="ARBA00023002"/>
    </source>
</evidence>
<dbReference type="InterPro" id="IPR012259">
    <property type="entry name" value="DHFR"/>
</dbReference>
<evidence type="ECO:0000256" key="1">
    <source>
        <dbReference type="ARBA" id="ARBA00004903"/>
    </source>
</evidence>
<organism evidence="11 12">
    <name type="scientific">Thiorhodococcus fuscus</name>
    <dbReference type="NCBI Taxonomy" id="527200"/>
    <lineage>
        <taxon>Bacteria</taxon>
        <taxon>Pseudomonadati</taxon>
        <taxon>Pseudomonadota</taxon>
        <taxon>Gammaproteobacteria</taxon>
        <taxon>Chromatiales</taxon>
        <taxon>Chromatiaceae</taxon>
        <taxon>Thiorhodococcus</taxon>
    </lineage>
</organism>
<dbReference type="PRINTS" id="PR00070">
    <property type="entry name" value="DHFR"/>
</dbReference>
<name>A0ABW4Y857_9GAMM</name>
<evidence type="ECO:0000256" key="2">
    <source>
        <dbReference type="ARBA" id="ARBA00009539"/>
    </source>
</evidence>
<dbReference type="PROSITE" id="PS00075">
    <property type="entry name" value="DHFR_1"/>
    <property type="match status" value="1"/>
</dbReference>
<dbReference type="InterPro" id="IPR024072">
    <property type="entry name" value="DHFR-like_dom_sf"/>
</dbReference>
<keyword evidence="5 8" id="KW-0521">NADP</keyword>
<accession>A0ABW4Y857</accession>
<keyword evidence="12" id="KW-1185">Reference proteome</keyword>
<protein>
    <recommendedName>
        <fullName evidence="3 8">Dihydrofolate reductase</fullName>
        <ecNumber evidence="3 8">1.5.1.3</ecNumber>
    </recommendedName>
</protein>
<comment type="similarity">
    <text evidence="2 8 9">Belongs to the dihydrofolate reductase family.</text>
</comment>
<evidence type="ECO:0000256" key="5">
    <source>
        <dbReference type="ARBA" id="ARBA00022857"/>
    </source>
</evidence>
<dbReference type="Pfam" id="PF00186">
    <property type="entry name" value="DHFR_1"/>
    <property type="match status" value="1"/>
</dbReference>
<evidence type="ECO:0000256" key="8">
    <source>
        <dbReference type="PIRNR" id="PIRNR000194"/>
    </source>
</evidence>
<evidence type="ECO:0000256" key="9">
    <source>
        <dbReference type="RuleBase" id="RU004474"/>
    </source>
</evidence>
<evidence type="ECO:0000313" key="12">
    <source>
        <dbReference type="Proteomes" id="UP001597337"/>
    </source>
</evidence>
<dbReference type="PANTHER" id="PTHR48069:SF3">
    <property type="entry name" value="DIHYDROFOLATE REDUCTASE"/>
    <property type="match status" value="1"/>
</dbReference>
<dbReference type="InterPro" id="IPR001796">
    <property type="entry name" value="DHFR_dom"/>
</dbReference>
<feature type="domain" description="DHFR" evidence="10">
    <location>
        <begin position="17"/>
        <end position="175"/>
    </location>
</feature>
<dbReference type="RefSeq" id="WP_386026260.1">
    <property type="nucleotide sequence ID" value="NZ_JBHUHX010000021.1"/>
</dbReference>
<keyword evidence="6 8" id="KW-0560">Oxidoreductase</keyword>
<evidence type="ECO:0000259" key="10">
    <source>
        <dbReference type="PROSITE" id="PS51330"/>
    </source>
</evidence>
<evidence type="ECO:0000256" key="3">
    <source>
        <dbReference type="ARBA" id="ARBA00012856"/>
    </source>
</evidence>
<evidence type="ECO:0000313" key="11">
    <source>
        <dbReference type="EMBL" id="MFD2112185.1"/>
    </source>
</evidence>
<comment type="pathway">
    <text evidence="1 8">Cofactor biosynthesis; tetrahydrofolate biosynthesis; 5,6,7,8-tetrahydrofolate from 7,8-dihydrofolate: step 1/1.</text>
</comment>
<dbReference type="InterPro" id="IPR017925">
    <property type="entry name" value="DHFR_CS"/>
</dbReference>
<reference evidence="12" key="1">
    <citation type="journal article" date="2019" name="Int. J. Syst. Evol. Microbiol.">
        <title>The Global Catalogue of Microorganisms (GCM) 10K type strain sequencing project: providing services to taxonomists for standard genome sequencing and annotation.</title>
        <authorList>
            <consortium name="The Broad Institute Genomics Platform"/>
            <consortium name="The Broad Institute Genome Sequencing Center for Infectious Disease"/>
            <person name="Wu L."/>
            <person name="Ma J."/>
        </authorList>
    </citation>
    <scope>NUCLEOTIDE SEQUENCE [LARGE SCALE GENOMIC DNA]</scope>
    <source>
        <strain evidence="12">KACC 12597</strain>
    </source>
</reference>
<dbReference type="GO" id="GO:0004146">
    <property type="term" value="F:dihydrofolate reductase activity"/>
    <property type="evidence" value="ECO:0007669"/>
    <property type="project" value="UniProtKB-EC"/>
</dbReference>
<dbReference type="Gene3D" id="3.40.430.10">
    <property type="entry name" value="Dihydrofolate Reductase, subunit A"/>
    <property type="match status" value="1"/>
</dbReference>
<gene>
    <name evidence="11" type="ORF">ACFSJC_10080</name>
</gene>
<dbReference type="PIRSF" id="PIRSF000194">
    <property type="entry name" value="DHFR"/>
    <property type="match status" value="1"/>
</dbReference>
<keyword evidence="4 8" id="KW-0554">One-carbon metabolism</keyword>
<comment type="function">
    <text evidence="7 8">Key enzyme in folate metabolism. Catalyzes an essential reaction for de novo glycine and purine synthesis, and for DNA precursor synthesis.</text>
</comment>
<dbReference type="PROSITE" id="PS51330">
    <property type="entry name" value="DHFR_2"/>
    <property type="match status" value="1"/>
</dbReference>
<sequence>MAFDLSRSAGAPSGRPLLSLVAAVAENRVIGRDNDLPWRLPADLAHFKQLTLDKSIVMGRRTWESLPGVLPRRRHIVLSRDPGFAPEGCEVVNSLDAAIALAEGESDLMVVGGAALYAEAMPRADALFLTLVHTCARGDVFFPDWDPREWREVARVERSADERNAFAMTFVEWQRTSNPAGVLPG</sequence>
<evidence type="ECO:0000256" key="7">
    <source>
        <dbReference type="ARBA" id="ARBA00025067"/>
    </source>
</evidence>
<evidence type="ECO:0000256" key="4">
    <source>
        <dbReference type="ARBA" id="ARBA00022563"/>
    </source>
</evidence>
<dbReference type="EC" id="1.5.1.3" evidence="3 8"/>
<proteinExistence type="inferred from homology"/>
<dbReference type="Proteomes" id="UP001597337">
    <property type="component" value="Unassembled WGS sequence"/>
</dbReference>
<dbReference type="SUPFAM" id="SSF53597">
    <property type="entry name" value="Dihydrofolate reductase-like"/>
    <property type="match status" value="1"/>
</dbReference>
<comment type="caution">
    <text evidence="11">The sequence shown here is derived from an EMBL/GenBank/DDBJ whole genome shotgun (WGS) entry which is preliminary data.</text>
</comment>